<organism evidence="1 2">
    <name type="scientific">Exidia glandulosa HHB12029</name>
    <dbReference type="NCBI Taxonomy" id="1314781"/>
    <lineage>
        <taxon>Eukaryota</taxon>
        <taxon>Fungi</taxon>
        <taxon>Dikarya</taxon>
        <taxon>Basidiomycota</taxon>
        <taxon>Agaricomycotina</taxon>
        <taxon>Agaricomycetes</taxon>
        <taxon>Auriculariales</taxon>
        <taxon>Exidiaceae</taxon>
        <taxon>Exidia</taxon>
    </lineage>
</organism>
<dbReference type="Proteomes" id="UP000077266">
    <property type="component" value="Unassembled WGS sequence"/>
</dbReference>
<reference evidence="1 2" key="1">
    <citation type="journal article" date="2016" name="Mol. Biol. Evol.">
        <title>Comparative Genomics of Early-Diverging Mushroom-Forming Fungi Provides Insights into the Origins of Lignocellulose Decay Capabilities.</title>
        <authorList>
            <person name="Nagy L.G."/>
            <person name="Riley R."/>
            <person name="Tritt A."/>
            <person name="Adam C."/>
            <person name="Daum C."/>
            <person name="Floudas D."/>
            <person name="Sun H."/>
            <person name="Yadav J.S."/>
            <person name="Pangilinan J."/>
            <person name="Larsson K.H."/>
            <person name="Matsuura K."/>
            <person name="Barry K."/>
            <person name="Labutti K."/>
            <person name="Kuo R."/>
            <person name="Ohm R.A."/>
            <person name="Bhattacharya S.S."/>
            <person name="Shirouzu T."/>
            <person name="Yoshinaga Y."/>
            <person name="Martin F.M."/>
            <person name="Grigoriev I.V."/>
            <person name="Hibbett D.S."/>
        </authorList>
    </citation>
    <scope>NUCLEOTIDE SEQUENCE [LARGE SCALE GENOMIC DNA]</scope>
    <source>
        <strain evidence="1 2">HHB12029</strain>
    </source>
</reference>
<name>A0A165KNP5_EXIGL</name>
<keyword evidence="2" id="KW-1185">Reference proteome</keyword>
<dbReference type="AlphaFoldDB" id="A0A165KNP5"/>
<dbReference type="InParanoid" id="A0A165KNP5"/>
<proteinExistence type="predicted"/>
<evidence type="ECO:0000313" key="1">
    <source>
        <dbReference type="EMBL" id="KZV96624.1"/>
    </source>
</evidence>
<dbReference type="OrthoDB" id="3331896at2759"/>
<protein>
    <submittedName>
        <fullName evidence="1">Uncharacterized protein</fullName>
    </submittedName>
</protein>
<gene>
    <name evidence="1" type="ORF">EXIGLDRAFT_410933</name>
</gene>
<evidence type="ECO:0000313" key="2">
    <source>
        <dbReference type="Proteomes" id="UP000077266"/>
    </source>
</evidence>
<dbReference type="EMBL" id="KV425940">
    <property type="protein sequence ID" value="KZV96624.1"/>
    <property type="molecule type" value="Genomic_DNA"/>
</dbReference>
<sequence length="695" mass="78938">MHARCDVPARTVYLALSHRRATVLLGPSRRVVAYTTQAHPTFRLRKPIYSVPLFARNTYLDGLREAAARARTPDEVVRVMQMVRAAPAAELEWDGMETVILVLGFRRDPRLLRALVDSKLFRPWYGSRHMTATAYSPLFTALLAPHGLRPLPTDSEVYGIITELKSRGGMFSPTLSRTLASLYDKLGRTLPPEIAEAINIVAELPVGIDFNIAKWTVYITAERRTRSWRDVLTTVLPYLWDRRMPPNTISALLADETWQPSDIEEIAQALGTEVDTGVISCAVDTALKSSGARAGKEVFRYAQSKGLYLSHRASQHLIAALVAFRNSFVVRPDDVSTAVDVFWRQVDPDSPTTKSHTTDSHHLRPLPLLSALATTIGMERRWEMIRDIVSFSQRNGIAVVPNSRRQISDLYERMFLCSSHADCLLTLSAHRDLAYDELYYVLHTVGKFRYDSAPTLSYSDFIIFLTHVESCGHVVRSDMVLEWLKIVHHSLVQLSTSWEQDTLGSSAQSHDNHAASYLRQLEEDLLSKQPSLDTDAVRARLMGAYGVSTRPHDEDILRCWARIVDRNAVSDDILVSALNATRSLSNLRRVWADTHRQGFVPSVATWARYALRLIIFKRHDEAFDIFSQRVGDDPTYRHIAVALFVRSRQDALERYARELPKIWNDPRTRADLLRARTHRRTEGALLHPQHYDFIV</sequence>
<accession>A0A165KNP5</accession>